<keyword evidence="8" id="KW-1185">Reference proteome</keyword>
<comment type="caution">
    <text evidence="7">The sequence shown here is derived from an EMBL/GenBank/DDBJ whole genome shotgun (WGS) entry which is preliminary data.</text>
</comment>
<evidence type="ECO:0000256" key="5">
    <source>
        <dbReference type="ARBA" id="ARBA00022691"/>
    </source>
</evidence>
<dbReference type="EC" id="2.1.1.199" evidence="6"/>
<dbReference type="SUPFAM" id="SSF81799">
    <property type="entry name" value="Putative methyltransferase TM0872, insert domain"/>
    <property type="match status" value="1"/>
</dbReference>
<evidence type="ECO:0000313" key="7">
    <source>
        <dbReference type="EMBL" id="MFC3153546.1"/>
    </source>
</evidence>
<dbReference type="InterPro" id="IPR023397">
    <property type="entry name" value="SAM-dep_MeTrfase_MraW_recog"/>
</dbReference>
<proteinExistence type="inferred from homology"/>
<dbReference type="GO" id="GO:0008168">
    <property type="term" value="F:methyltransferase activity"/>
    <property type="evidence" value="ECO:0007669"/>
    <property type="project" value="UniProtKB-KW"/>
</dbReference>
<dbReference type="InterPro" id="IPR029063">
    <property type="entry name" value="SAM-dependent_MTases_sf"/>
</dbReference>
<feature type="binding site" evidence="6">
    <location>
        <position position="104"/>
    </location>
    <ligand>
        <name>S-adenosyl-L-methionine</name>
        <dbReference type="ChEBI" id="CHEBI:59789"/>
    </ligand>
</feature>
<dbReference type="SUPFAM" id="SSF53335">
    <property type="entry name" value="S-adenosyl-L-methionine-dependent methyltransferases"/>
    <property type="match status" value="1"/>
</dbReference>
<dbReference type="HAMAP" id="MF_01007">
    <property type="entry name" value="16SrRNA_methyltr_H"/>
    <property type="match status" value="1"/>
</dbReference>
<feature type="binding site" evidence="6">
    <location>
        <position position="82"/>
    </location>
    <ligand>
        <name>S-adenosyl-L-methionine</name>
        <dbReference type="ChEBI" id="CHEBI:59789"/>
    </ligand>
</feature>
<evidence type="ECO:0000256" key="1">
    <source>
        <dbReference type="ARBA" id="ARBA00010396"/>
    </source>
</evidence>
<feature type="binding site" evidence="6">
    <location>
        <position position="56"/>
    </location>
    <ligand>
        <name>S-adenosyl-L-methionine</name>
        <dbReference type="ChEBI" id="CHEBI:59789"/>
    </ligand>
</feature>
<evidence type="ECO:0000256" key="6">
    <source>
        <dbReference type="HAMAP-Rule" id="MF_01007"/>
    </source>
</evidence>
<evidence type="ECO:0000313" key="8">
    <source>
        <dbReference type="Proteomes" id="UP001595476"/>
    </source>
</evidence>
<dbReference type="GO" id="GO:0032259">
    <property type="term" value="P:methylation"/>
    <property type="evidence" value="ECO:0007669"/>
    <property type="project" value="UniProtKB-KW"/>
</dbReference>
<dbReference type="NCBIfam" id="TIGR00006">
    <property type="entry name" value="16S rRNA (cytosine(1402)-N(4))-methyltransferase RsmH"/>
    <property type="match status" value="1"/>
</dbReference>
<reference evidence="8" key="1">
    <citation type="journal article" date="2019" name="Int. J. Syst. Evol. Microbiol.">
        <title>The Global Catalogue of Microorganisms (GCM) 10K type strain sequencing project: providing services to taxonomists for standard genome sequencing and annotation.</title>
        <authorList>
            <consortium name="The Broad Institute Genomics Platform"/>
            <consortium name="The Broad Institute Genome Sequencing Center for Infectious Disease"/>
            <person name="Wu L."/>
            <person name="Ma J."/>
        </authorList>
    </citation>
    <scope>NUCLEOTIDE SEQUENCE [LARGE SCALE GENOMIC DNA]</scope>
    <source>
        <strain evidence="8">KCTC 52438</strain>
    </source>
</reference>
<dbReference type="InterPro" id="IPR002903">
    <property type="entry name" value="RsmH"/>
</dbReference>
<dbReference type="Pfam" id="PF01795">
    <property type="entry name" value="Methyltransf_5"/>
    <property type="match status" value="1"/>
</dbReference>
<evidence type="ECO:0000256" key="2">
    <source>
        <dbReference type="ARBA" id="ARBA00022552"/>
    </source>
</evidence>
<feature type="binding site" evidence="6">
    <location>
        <begin position="36"/>
        <end position="38"/>
    </location>
    <ligand>
        <name>S-adenosyl-L-methionine</name>
        <dbReference type="ChEBI" id="CHEBI:59789"/>
    </ligand>
</feature>
<comment type="subcellular location">
    <subcellularLocation>
        <location evidence="6">Cytoplasm</location>
    </subcellularLocation>
</comment>
<gene>
    <name evidence="6 7" type="primary">rsmH</name>
    <name evidence="7" type="ORF">ACFOEK_21075</name>
</gene>
<dbReference type="EMBL" id="JBHRSZ010000010">
    <property type="protein sequence ID" value="MFC3153546.1"/>
    <property type="molecule type" value="Genomic_DNA"/>
</dbReference>
<keyword evidence="3 6" id="KW-0489">Methyltransferase</keyword>
<feature type="binding site" evidence="6">
    <location>
        <position position="111"/>
    </location>
    <ligand>
        <name>S-adenosyl-L-methionine</name>
        <dbReference type="ChEBI" id="CHEBI:59789"/>
    </ligand>
</feature>
<accession>A0ABV7HLN3</accession>
<sequence length="311" mass="34455">MNEKGFKHKTVLLDEAVDLLIQRQEGVYVDGTFGRGGHSRLILSQLAEAGRLIGFDKDPEAIAVANQLAQEDDRFEIEHNSFASLSEVMKRRDLVGKVSGVLVDLGVSSPQLDDAERGFSFLKSGPLDMRMNPSAGQSAADWVNTADEADIARVLWEYGEERFSRRIARAIVARRQESPITDTLDLANLISQSVPKKDKFKHPATRSFQAIRIHVNNELGDLEALLEQSLEVLESGGSLVVISFHSLEDRIVKRFMKDQVKGKSLPKGLPITDDQIARTMKLACKASKPGEEEVKENPRARSAVLRAAIKL</sequence>
<comment type="function">
    <text evidence="6">Specifically methylates the N4 position of cytidine in position 1402 (C1402) of 16S rRNA.</text>
</comment>
<keyword evidence="2 6" id="KW-0698">rRNA processing</keyword>
<keyword evidence="6" id="KW-0963">Cytoplasm</keyword>
<name>A0ABV7HLN3_9GAMM</name>
<dbReference type="RefSeq" id="WP_386723468.1">
    <property type="nucleotide sequence ID" value="NZ_JBHRSZ010000010.1"/>
</dbReference>
<dbReference type="Gene3D" id="1.10.150.170">
    <property type="entry name" value="Putative methyltransferase TM0872, insert domain"/>
    <property type="match status" value="1"/>
</dbReference>
<organism evidence="7 8">
    <name type="scientific">Litoribrevibacter euphylliae</name>
    <dbReference type="NCBI Taxonomy" id="1834034"/>
    <lineage>
        <taxon>Bacteria</taxon>
        <taxon>Pseudomonadati</taxon>
        <taxon>Pseudomonadota</taxon>
        <taxon>Gammaproteobacteria</taxon>
        <taxon>Oceanospirillales</taxon>
        <taxon>Oceanospirillaceae</taxon>
        <taxon>Litoribrevibacter</taxon>
    </lineage>
</organism>
<dbReference type="Proteomes" id="UP001595476">
    <property type="component" value="Unassembled WGS sequence"/>
</dbReference>
<comment type="catalytic activity">
    <reaction evidence="6">
        <text>cytidine(1402) in 16S rRNA + S-adenosyl-L-methionine = N(4)-methylcytidine(1402) in 16S rRNA + S-adenosyl-L-homocysteine + H(+)</text>
        <dbReference type="Rhea" id="RHEA:42928"/>
        <dbReference type="Rhea" id="RHEA-COMP:10286"/>
        <dbReference type="Rhea" id="RHEA-COMP:10287"/>
        <dbReference type="ChEBI" id="CHEBI:15378"/>
        <dbReference type="ChEBI" id="CHEBI:57856"/>
        <dbReference type="ChEBI" id="CHEBI:59789"/>
        <dbReference type="ChEBI" id="CHEBI:74506"/>
        <dbReference type="ChEBI" id="CHEBI:82748"/>
        <dbReference type="EC" id="2.1.1.199"/>
    </reaction>
</comment>
<evidence type="ECO:0000256" key="4">
    <source>
        <dbReference type="ARBA" id="ARBA00022679"/>
    </source>
</evidence>
<evidence type="ECO:0000256" key="3">
    <source>
        <dbReference type="ARBA" id="ARBA00022603"/>
    </source>
</evidence>
<comment type="similarity">
    <text evidence="1 6">Belongs to the methyltransferase superfamily. RsmH family.</text>
</comment>
<dbReference type="PANTHER" id="PTHR11265:SF0">
    <property type="entry name" value="12S RRNA N4-METHYLCYTIDINE METHYLTRANSFERASE"/>
    <property type="match status" value="1"/>
</dbReference>
<keyword evidence="4 6" id="KW-0808">Transferase</keyword>
<dbReference type="Gene3D" id="3.40.50.150">
    <property type="entry name" value="Vaccinia Virus protein VP39"/>
    <property type="match status" value="1"/>
</dbReference>
<dbReference type="PIRSF" id="PIRSF004486">
    <property type="entry name" value="MraW"/>
    <property type="match status" value="1"/>
</dbReference>
<keyword evidence="5 6" id="KW-0949">S-adenosyl-L-methionine</keyword>
<dbReference type="PANTHER" id="PTHR11265">
    <property type="entry name" value="S-ADENOSYL-METHYLTRANSFERASE MRAW"/>
    <property type="match status" value="1"/>
</dbReference>
<protein>
    <recommendedName>
        <fullName evidence="6">Ribosomal RNA small subunit methyltransferase H</fullName>
        <ecNumber evidence="6">2.1.1.199</ecNumber>
    </recommendedName>
    <alternativeName>
        <fullName evidence="6">16S rRNA m(4)C1402 methyltransferase</fullName>
    </alternativeName>
    <alternativeName>
        <fullName evidence="6">rRNA (cytosine-N(4)-)-methyltransferase RsmH</fullName>
    </alternativeName>
</protein>